<dbReference type="GO" id="GO:0004130">
    <property type="term" value="F:cytochrome-c peroxidase activity"/>
    <property type="evidence" value="ECO:0007669"/>
    <property type="project" value="TreeGrafter"/>
</dbReference>
<organism evidence="11 12">
    <name type="scientific">Donghicola mangrovi</name>
    <dbReference type="NCBI Taxonomy" id="2729614"/>
    <lineage>
        <taxon>Bacteria</taxon>
        <taxon>Pseudomonadati</taxon>
        <taxon>Pseudomonadota</taxon>
        <taxon>Alphaproteobacteria</taxon>
        <taxon>Rhodobacterales</taxon>
        <taxon>Roseobacteraceae</taxon>
        <taxon>Donghicola</taxon>
    </lineage>
</organism>
<dbReference type="InterPro" id="IPR004852">
    <property type="entry name" value="Di-haem_cyt_c_peroxidsae"/>
</dbReference>
<proteinExistence type="predicted"/>
<evidence type="ECO:0000256" key="8">
    <source>
        <dbReference type="SAM" id="MobiDB-lite"/>
    </source>
</evidence>
<evidence type="ECO:0000259" key="10">
    <source>
        <dbReference type="PROSITE" id="PS51007"/>
    </source>
</evidence>
<evidence type="ECO:0000313" key="11">
    <source>
        <dbReference type="EMBL" id="NVO25370.1"/>
    </source>
</evidence>
<dbReference type="SUPFAM" id="SSF46626">
    <property type="entry name" value="Cytochrome c"/>
    <property type="match status" value="2"/>
</dbReference>
<dbReference type="InterPro" id="IPR009056">
    <property type="entry name" value="Cyt_c-like_dom"/>
</dbReference>
<sequence>MNPLPACLGLAVLFAAFTCPATVAQPLDRDAERAALGERLFFDVNLSRNRSQSCATCHDPARGFSDPRGAGSPGDGADTLGDRNAPGIPYAGLVPPLARRADGEWLGGLFQDGRVSSLAEQAGGPILNPIEMGMPDKASAVARLAEDPVYAEAFPRLFGMGILQDPEMGYDALTQALAAYEARPEISPFDSKYDRFLRGEAELTREEELGRLLFFSEQFTNCNQCHQLSQSAMDPRETFTDHRYHNIGVPENTELRARNGVATGTQDMGLAATIDDPEQAGKFRTPTLRNVAVTGPYMHNGVFADLRTVILFYNRYNSRDPKRWTNPETGEPFGVPQVPQTLAVTELTHGPALDDQRIDALVAFLETLTDSRYEPQDD</sequence>
<dbReference type="GO" id="GO:0046872">
    <property type="term" value="F:metal ion binding"/>
    <property type="evidence" value="ECO:0007669"/>
    <property type="project" value="UniProtKB-KW"/>
</dbReference>
<evidence type="ECO:0000256" key="3">
    <source>
        <dbReference type="ARBA" id="ARBA00022723"/>
    </source>
</evidence>
<evidence type="ECO:0000256" key="6">
    <source>
        <dbReference type="ARBA" id="ARBA00023004"/>
    </source>
</evidence>
<evidence type="ECO:0000256" key="1">
    <source>
        <dbReference type="ARBA" id="ARBA00004196"/>
    </source>
</evidence>
<feature type="domain" description="Cytochrome c" evidence="10">
    <location>
        <begin position="32"/>
        <end position="148"/>
    </location>
</feature>
<dbReference type="PANTHER" id="PTHR30600">
    <property type="entry name" value="CYTOCHROME C PEROXIDASE-RELATED"/>
    <property type="match status" value="1"/>
</dbReference>
<name>A0A850QEK7_9RHOB</name>
<dbReference type="GO" id="GO:0020037">
    <property type="term" value="F:heme binding"/>
    <property type="evidence" value="ECO:0007669"/>
    <property type="project" value="InterPro"/>
</dbReference>
<dbReference type="InterPro" id="IPR036909">
    <property type="entry name" value="Cyt_c-like_dom_sf"/>
</dbReference>
<evidence type="ECO:0000256" key="4">
    <source>
        <dbReference type="ARBA" id="ARBA00022729"/>
    </source>
</evidence>
<protein>
    <submittedName>
        <fullName evidence="11">Methylamine utilization protein MauG</fullName>
    </submittedName>
</protein>
<dbReference type="AlphaFoldDB" id="A0A850QEK7"/>
<dbReference type="Gene3D" id="1.10.760.10">
    <property type="entry name" value="Cytochrome c-like domain"/>
    <property type="match status" value="2"/>
</dbReference>
<keyword evidence="3 7" id="KW-0479">Metal-binding</keyword>
<gene>
    <name evidence="11" type="ORF">HJ536_18585</name>
</gene>
<dbReference type="InterPro" id="IPR051395">
    <property type="entry name" value="Cytochrome_c_Peroxidase/MauG"/>
</dbReference>
<dbReference type="EMBL" id="JABCJE010000014">
    <property type="protein sequence ID" value="NVO25370.1"/>
    <property type="molecule type" value="Genomic_DNA"/>
</dbReference>
<keyword evidence="5" id="KW-0560">Oxidoreductase</keyword>
<keyword evidence="2 7" id="KW-0349">Heme</keyword>
<comment type="caution">
    <text evidence="11">The sequence shown here is derived from an EMBL/GenBank/DDBJ whole genome shotgun (WGS) entry which is preliminary data.</text>
</comment>
<reference evidence="11 12" key="1">
    <citation type="submission" date="2020-04" db="EMBL/GenBank/DDBJ databases">
        <title>Donghicola sp., a member of the Rhodobacteraceae family isolated from mangrove forest in Thailand.</title>
        <authorList>
            <person name="Charoenyingcharoen P."/>
            <person name="Yukphan P."/>
        </authorList>
    </citation>
    <scope>NUCLEOTIDE SEQUENCE [LARGE SCALE GENOMIC DNA]</scope>
    <source>
        <strain evidence="11 12">B5-SW-15</strain>
    </source>
</reference>
<accession>A0A850QEK7</accession>
<feature type="chain" id="PRO_5032724022" evidence="9">
    <location>
        <begin position="25"/>
        <end position="378"/>
    </location>
</feature>
<dbReference type="Proteomes" id="UP000592216">
    <property type="component" value="Unassembled WGS sequence"/>
</dbReference>
<dbReference type="GO" id="GO:0009055">
    <property type="term" value="F:electron transfer activity"/>
    <property type="evidence" value="ECO:0007669"/>
    <property type="project" value="InterPro"/>
</dbReference>
<feature type="signal peptide" evidence="9">
    <location>
        <begin position="1"/>
        <end position="24"/>
    </location>
</feature>
<keyword evidence="6 7" id="KW-0408">Iron</keyword>
<dbReference type="RefSeq" id="WP_177158951.1">
    <property type="nucleotide sequence ID" value="NZ_JABCJE010000014.1"/>
</dbReference>
<evidence type="ECO:0000256" key="9">
    <source>
        <dbReference type="SAM" id="SignalP"/>
    </source>
</evidence>
<evidence type="ECO:0000313" key="12">
    <source>
        <dbReference type="Proteomes" id="UP000592216"/>
    </source>
</evidence>
<dbReference type="GO" id="GO:0030313">
    <property type="term" value="C:cell envelope"/>
    <property type="evidence" value="ECO:0007669"/>
    <property type="project" value="UniProtKB-SubCell"/>
</dbReference>
<feature type="domain" description="Cytochrome c" evidence="10">
    <location>
        <begin position="205"/>
        <end position="369"/>
    </location>
</feature>
<dbReference type="Pfam" id="PF03150">
    <property type="entry name" value="CCP_MauG"/>
    <property type="match status" value="1"/>
</dbReference>
<keyword evidence="4 9" id="KW-0732">Signal</keyword>
<comment type="subcellular location">
    <subcellularLocation>
        <location evidence="1">Cell envelope</location>
    </subcellularLocation>
</comment>
<evidence type="ECO:0000256" key="5">
    <source>
        <dbReference type="ARBA" id="ARBA00023002"/>
    </source>
</evidence>
<dbReference type="PANTHER" id="PTHR30600:SF10">
    <property type="entry name" value="BLL6722 PROTEIN"/>
    <property type="match status" value="1"/>
</dbReference>
<evidence type="ECO:0000256" key="7">
    <source>
        <dbReference type="PROSITE-ProRule" id="PRU00433"/>
    </source>
</evidence>
<feature type="region of interest" description="Disordered" evidence="8">
    <location>
        <begin position="56"/>
        <end position="82"/>
    </location>
</feature>
<dbReference type="PROSITE" id="PS51007">
    <property type="entry name" value="CYTC"/>
    <property type="match status" value="2"/>
</dbReference>
<evidence type="ECO:0000256" key="2">
    <source>
        <dbReference type="ARBA" id="ARBA00022617"/>
    </source>
</evidence>